<dbReference type="InterPro" id="IPR017853">
    <property type="entry name" value="GH"/>
</dbReference>
<dbReference type="Pfam" id="PF03537">
    <property type="entry name" value="Glyco_hydro_114"/>
    <property type="match status" value="1"/>
</dbReference>
<evidence type="ECO:0000313" key="3">
    <source>
        <dbReference type="EMBL" id="WTO82373.1"/>
    </source>
</evidence>
<dbReference type="PANTHER" id="PTHR35273">
    <property type="entry name" value="ALPHA-1,4 POLYGALACTOSAMINIDASE, PUTATIVE (AFU_ORTHOLOGUE AFUA_3G07890)-RELATED"/>
    <property type="match status" value="1"/>
</dbReference>
<dbReference type="Proteomes" id="UP001622690">
    <property type="component" value="Chromosome"/>
</dbReference>
<evidence type="ECO:0000256" key="1">
    <source>
        <dbReference type="SAM" id="SignalP"/>
    </source>
</evidence>
<dbReference type="InterPro" id="IPR004352">
    <property type="entry name" value="GH114_TIM-barrel"/>
</dbReference>
<dbReference type="InterPro" id="IPR013785">
    <property type="entry name" value="Aldolase_TIM"/>
</dbReference>
<keyword evidence="1" id="KW-0732">Signal</keyword>
<sequence length="282" mass="30800">MFQRVPRALRRLTAVVVLCGTLGAAVTGCTGSGGSGDEPDPPRVVRAPEPGLAFDYQIGGPYRPPAGVRAVSRDRTSEPAKGVYNICYVNAFQAQPETDDWWHEHHPDLVLRDADGDPVVDRDWDELVLDISTPGKRGRLARIVGEWIDGCAKAGFDAVEADNLDSHERSEGLLTAADNVAFAKLIAARAHAAGLAIGQKNAAELADRGRRIGFDFAVAEECGQYDECDVYADAYDDRVFDIEYRRDGFDAACEDWGDRVSVVLRDLDVVARGESGYRRRTC</sequence>
<feature type="domain" description="Glycoside-hydrolase family GH114 TIM-barrel" evidence="2">
    <location>
        <begin position="54"/>
        <end position="270"/>
    </location>
</feature>
<gene>
    <name evidence="3" type="ORF">OHU27_08040</name>
</gene>
<dbReference type="RefSeq" id="WP_406257171.1">
    <property type="nucleotide sequence ID" value="NZ_CP108125.1"/>
</dbReference>
<protein>
    <submittedName>
        <fullName evidence="3">Endo alpha-1,4 polygalactosaminidase</fullName>
    </submittedName>
</protein>
<name>A0ABZ1IQ77_9ACTN</name>
<dbReference type="PROSITE" id="PS51257">
    <property type="entry name" value="PROKAR_LIPOPROTEIN"/>
    <property type="match status" value="1"/>
</dbReference>
<evidence type="ECO:0000259" key="2">
    <source>
        <dbReference type="Pfam" id="PF03537"/>
    </source>
</evidence>
<feature type="chain" id="PRO_5046881895" evidence="1">
    <location>
        <begin position="25"/>
        <end position="282"/>
    </location>
</feature>
<evidence type="ECO:0000313" key="4">
    <source>
        <dbReference type="Proteomes" id="UP001622690"/>
    </source>
</evidence>
<dbReference type="Gene3D" id="3.20.20.70">
    <property type="entry name" value="Aldolase class I"/>
    <property type="match status" value="1"/>
</dbReference>
<dbReference type="EMBL" id="CP108125">
    <property type="protein sequence ID" value="WTO82373.1"/>
    <property type="molecule type" value="Genomic_DNA"/>
</dbReference>
<dbReference type="PANTHER" id="PTHR35273:SF2">
    <property type="entry name" value="ALPHA-GALACTOSIDASE"/>
    <property type="match status" value="1"/>
</dbReference>
<keyword evidence="4" id="KW-1185">Reference proteome</keyword>
<proteinExistence type="predicted"/>
<feature type="signal peptide" evidence="1">
    <location>
        <begin position="1"/>
        <end position="24"/>
    </location>
</feature>
<accession>A0ABZ1IQ77</accession>
<dbReference type="SUPFAM" id="SSF51445">
    <property type="entry name" value="(Trans)glycosidases"/>
    <property type="match status" value="1"/>
</dbReference>
<organism evidence="3 4">
    <name type="scientific">Streptomyces nigra</name>
    <dbReference type="NCBI Taxonomy" id="1827580"/>
    <lineage>
        <taxon>Bacteria</taxon>
        <taxon>Bacillati</taxon>
        <taxon>Actinomycetota</taxon>
        <taxon>Actinomycetes</taxon>
        <taxon>Kitasatosporales</taxon>
        <taxon>Streptomycetaceae</taxon>
        <taxon>Streptomyces</taxon>
    </lineage>
</organism>
<reference evidence="3 4" key="1">
    <citation type="submission" date="2022-10" db="EMBL/GenBank/DDBJ databases">
        <title>The complete genomes of actinobacterial strains from the NBC collection.</title>
        <authorList>
            <person name="Joergensen T.S."/>
            <person name="Alvarez Arevalo M."/>
            <person name="Sterndorff E.B."/>
            <person name="Faurdal D."/>
            <person name="Vuksanovic O."/>
            <person name="Mourched A.-S."/>
            <person name="Charusanti P."/>
            <person name="Shaw S."/>
            <person name="Blin K."/>
            <person name="Weber T."/>
        </authorList>
    </citation>
    <scope>NUCLEOTIDE SEQUENCE [LARGE SCALE GENOMIC DNA]</scope>
    <source>
        <strain evidence="3 4">NBC_00206</strain>
    </source>
</reference>